<dbReference type="RefSeq" id="WP_168030623.1">
    <property type="nucleotide sequence ID" value="NZ_JAAVNE010000016.1"/>
</dbReference>
<feature type="chain" id="PRO_5047544115" evidence="5">
    <location>
        <begin position="28"/>
        <end position="342"/>
    </location>
</feature>
<comment type="subcellular location">
    <subcellularLocation>
        <location evidence="1">Cell envelope</location>
    </subcellularLocation>
</comment>
<name>A0ABX1E2Y6_9PROT</name>
<sequence>MTITRRNLGLLGAAGAAMLAMPSVVRAQAPRVVRYTHFQPGRLDQPKHAAALAFKSTLEGLTGGRMRVDIFPAGQIGPAPQVMEQLRLGSLEMAVVHDGGISGTYAPYQVFSLPFIWENQAIAWKVLDGAFGAEMAEDMRRRANIRLLGHADNGVRHFTNSKRPIVTPDDMRGLKIRVQPAPVFVKLVESLGASPSAIDWGELPAALAQGTVDGQENGVTNILAASLYQHQKHITLNGHVYSLHAYLMSDRFFNRLGNEEKAAVLQATEIAKVIHRGMTTAQDANAEPILKEKGMTVQRLTAPQIDAFRQKAQPAVRSWLEAEIGREWVEKLLSATRAATAG</sequence>
<dbReference type="PROSITE" id="PS51318">
    <property type="entry name" value="TAT"/>
    <property type="match status" value="1"/>
</dbReference>
<evidence type="ECO:0000256" key="3">
    <source>
        <dbReference type="ARBA" id="ARBA00022448"/>
    </source>
</evidence>
<evidence type="ECO:0000256" key="5">
    <source>
        <dbReference type="SAM" id="SignalP"/>
    </source>
</evidence>
<keyword evidence="3" id="KW-0813">Transport</keyword>
<dbReference type="InterPro" id="IPR018389">
    <property type="entry name" value="DctP_fam"/>
</dbReference>
<comment type="caution">
    <text evidence="6">The sequence shown here is derived from an EMBL/GenBank/DDBJ whole genome shotgun (WGS) entry which is preliminary data.</text>
</comment>
<reference evidence="6 7" key="1">
    <citation type="submission" date="2020-03" db="EMBL/GenBank/DDBJ databases">
        <title>Roseomonas selenitidurans sp. nov. isolated from urban soil.</title>
        <authorList>
            <person name="Liu H."/>
        </authorList>
    </citation>
    <scope>NUCLEOTIDE SEQUENCE [LARGE SCALE GENOMIC DNA]</scope>
    <source>
        <strain evidence="6 7">BU-1</strain>
    </source>
</reference>
<feature type="signal peptide" evidence="5">
    <location>
        <begin position="1"/>
        <end position="27"/>
    </location>
</feature>
<dbReference type="PANTHER" id="PTHR33376">
    <property type="match status" value="1"/>
</dbReference>
<dbReference type="EMBL" id="JAAVNE010000016">
    <property type="protein sequence ID" value="NKC31529.1"/>
    <property type="molecule type" value="Genomic_DNA"/>
</dbReference>
<dbReference type="InterPro" id="IPR006311">
    <property type="entry name" value="TAT_signal"/>
</dbReference>
<dbReference type="NCBIfam" id="NF037995">
    <property type="entry name" value="TRAP_S1"/>
    <property type="match status" value="1"/>
</dbReference>
<dbReference type="Pfam" id="PF03480">
    <property type="entry name" value="DctP"/>
    <property type="match status" value="1"/>
</dbReference>
<dbReference type="PIRSF" id="PIRSF006470">
    <property type="entry name" value="DctB"/>
    <property type="match status" value="1"/>
</dbReference>
<protein>
    <submittedName>
        <fullName evidence="6">DctP family TRAP transporter solute-binding subunit</fullName>
    </submittedName>
</protein>
<dbReference type="InterPro" id="IPR038404">
    <property type="entry name" value="TRAP_DctP_sf"/>
</dbReference>
<dbReference type="InterPro" id="IPR004682">
    <property type="entry name" value="TRAP_DctP"/>
</dbReference>
<comment type="similarity">
    <text evidence="2">Belongs to the bacterial solute-binding protein 7 family.</text>
</comment>
<keyword evidence="4 5" id="KW-0732">Signal</keyword>
<dbReference type="PANTHER" id="PTHR33376:SF4">
    <property type="entry name" value="SIALIC ACID-BINDING PERIPLASMIC PROTEIN SIAP"/>
    <property type="match status" value="1"/>
</dbReference>
<evidence type="ECO:0000313" key="7">
    <source>
        <dbReference type="Proteomes" id="UP000787635"/>
    </source>
</evidence>
<evidence type="ECO:0000256" key="1">
    <source>
        <dbReference type="ARBA" id="ARBA00004196"/>
    </source>
</evidence>
<evidence type="ECO:0000256" key="2">
    <source>
        <dbReference type="ARBA" id="ARBA00009023"/>
    </source>
</evidence>
<gene>
    <name evidence="6" type="ORF">HEQ75_11725</name>
</gene>
<proteinExistence type="inferred from homology"/>
<evidence type="ECO:0000256" key="4">
    <source>
        <dbReference type="ARBA" id="ARBA00022729"/>
    </source>
</evidence>
<dbReference type="Gene3D" id="3.40.190.170">
    <property type="entry name" value="Bacterial extracellular solute-binding protein, family 7"/>
    <property type="match status" value="1"/>
</dbReference>
<dbReference type="Proteomes" id="UP000787635">
    <property type="component" value="Unassembled WGS sequence"/>
</dbReference>
<keyword evidence="7" id="KW-1185">Reference proteome</keyword>
<accession>A0ABX1E2Y6</accession>
<evidence type="ECO:0000313" key="6">
    <source>
        <dbReference type="EMBL" id="NKC31529.1"/>
    </source>
</evidence>
<organism evidence="6 7">
    <name type="scientific">Falsiroseomonas selenitidurans</name>
    <dbReference type="NCBI Taxonomy" id="2716335"/>
    <lineage>
        <taxon>Bacteria</taxon>
        <taxon>Pseudomonadati</taxon>
        <taxon>Pseudomonadota</taxon>
        <taxon>Alphaproteobacteria</taxon>
        <taxon>Acetobacterales</taxon>
        <taxon>Roseomonadaceae</taxon>
        <taxon>Falsiroseomonas</taxon>
    </lineage>
</organism>
<dbReference type="NCBIfam" id="TIGR00787">
    <property type="entry name" value="dctP"/>
    <property type="match status" value="1"/>
</dbReference>